<organism evidence="1 2">
    <name type="scientific">Planctomyces bekefii</name>
    <dbReference type="NCBI Taxonomy" id="1653850"/>
    <lineage>
        <taxon>Bacteria</taxon>
        <taxon>Pseudomonadati</taxon>
        <taxon>Planctomycetota</taxon>
        <taxon>Planctomycetia</taxon>
        <taxon>Planctomycetales</taxon>
        <taxon>Planctomycetaceae</taxon>
        <taxon>Planctomyces</taxon>
    </lineage>
</organism>
<name>A0A5C6M1A8_9PLAN</name>
<proteinExistence type="predicted"/>
<reference evidence="1 2" key="1">
    <citation type="submission" date="2019-08" db="EMBL/GenBank/DDBJ databases">
        <title>100 year-old enigma solved: identification of Planctomyces bekefii, the type genus and species of the phylum Planctomycetes.</title>
        <authorList>
            <person name="Svetlana D.N."/>
            <person name="Overmann J."/>
        </authorList>
    </citation>
    <scope>NUCLEOTIDE SEQUENCE [LARGE SCALE GENOMIC DNA]</scope>
    <source>
        <strain evidence="1">Phe10_nw2017</strain>
    </source>
</reference>
<protein>
    <submittedName>
        <fullName evidence="1">Uncharacterized protein</fullName>
    </submittedName>
</protein>
<evidence type="ECO:0000313" key="2">
    <source>
        <dbReference type="Proteomes" id="UP000321083"/>
    </source>
</evidence>
<keyword evidence="2" id="KW-1185">Reference proteome</keyword>
<sequence>MLGCVVRVGATVSGLHKVSNAPAGNRRGVAMSFDWVTGEKLPLQECLQRDLDATMWRAVYHPSGFMIGVLEKEIGFWQPGAEDVFHLLTTPDHIFDCDLHPAGTDLFTAHFDGHLRCWQMRG</sequence>
<gene>
    <name evidence="1" type="ORF">E3A20_28520</name>
</gene>
<dbReference type="Proteomes" id="UP000321083">
    <property type="component" value="Unassembled WGS sequence"/>
</dbReference>
<reference evidence="1 2" key="2">
    <citation type="submission" date="2019-08" db="EMBL/GenBank/DDBJ databases">
        <authorList>
            <person name="Henke P."/>
        </authorList>
    </citation>
    <scope>NUCLEOTIDE SEQUENCE [LARGE SCALE GENOMIC DNA]</scope>
    <source>
        <strain evidence="1">Phe10_nw2017</strain>
    </source>
</reference>
<dbReference type="EMBL" id="SRHE01000889">
    <property type="protein sequence ID" value="TWW08019.1"/>
    <property type="molecule type" value="Genomic_DNA"/>
</dbReference>
<evidence type="ECO:0000313" key="1">
    <source>
        <dbReference type="EMBL" id="TWW08019.1"/>
    </source>
</evidence>
<accession>A0A5C6M1A8</accession>
<dbReference type="SUPFAM" id="SSF69322">
    <property type="entry name" value="Tricorn protease domain 2"/>
    <property type="match status" value="1"/>
</dbReference>
<comment type="caution">
    <text evidence="1">The sequence shown here is derived from an EMBL/GenBank/DDBJ whole genome shotgun (WGS) entry which is preliminary data.</text>
</comment>
<dbReference type="AlphaFoldDB" id="A0A5C6M1A8"/>